<evidence type="ECO:0000313" key="2">
    <source>
        <dbReference type="EMBL" id="KAK9284328.1"/>
    </source>
</evidence>
<comment type="caution">
    <text evidence="2">The sequence shown here is derived from an EMBL/GenBank/DDBJ whole genome shotgun (WGS) entry which is preliminary data.</text>
</comment>
<evidence type="ECO:0000259" key="1">
    <source>
        <dbReference type="Pfam" id="PF08268"/>
    </source>
</evidence>
<dbReference type="NCBIfam" id="TIGR01640">
    <property type="entry name" value="F_box_assoc_1"/>
    <property type="match status" value="1"/>
</dbReference>
<dbReference type="EMBL" id="JBBPBK010000005">
    <property type="protein sequence ID" value="KAK9284328.1"/>
    <property type="molecule type" value="Genomic_DNA"/>
</dbReference>
<feature type="domain" description="F-box associated beta-propeller type 3" evidence="1">
    <location>
        <begin position="14"/>
        <end position="156"/>
    </location>
</feature>
<dbReference type="Proteomes" id="UP001415857">
    <property type="component" value="Unassembled WGS sequence"/>
</dbReference>
<proteinExistence type="predicted"/>
<dbReference type="Pfam" id="PF08268">
    <property type="entry name" value="FBA_3"/>
    <property type="match status" value="1"/>
</dbReference>
<dbReference type="AlphaFoldDB" id="A0AAP0RSY8"/>
<dbReference type="InterPro" id="IPR017451">
    <property type="entry name" value="F-box-assoc_interact_dom"/>
</dbReference>
<keyword evidence="3" id="KW-1185">Reference proteome</keyword>
<protein>
    <recommendedName>
        <fullName evidence="1">F-box associated beta-propeller type 3 domain-containing protein</fullName>
    </recommendedName>
</protein>
<accession>A0AAP0RSY8</accession>
<name>A0AAP0RSY8_LIQFO</name>
<dbReference type="InterPro" id="IPR013187">
    <property type="entry name" value="F-box-assoc_dom_typ3"/>
</dbReference>
<evidence type="ECO:0000313" key="3">
    <source>
        <dbReference type="Proteomes" id="UP001415857"/>
    </source>
</evidence>
<organism evidence="2 3">
    <name type="scientific">Liquidambar formosana</name>
    <name type="common">Formosan gum</name>
    <dbReference type="NCBI Taxonomy" id="63359"/>
    <lineage>
        <taxon>Eukaryota</taxon>
        <taxon>Viridiplantae</taxon>
        <taxon>Streptophyta</taxon>
        <taxon>Embryophyta</taxon>
        <taxon>Tracheophyta</taxon>
        <taxon>Spermatophyta</taxon>
        <taxon>Magnoliopsida</taxon>
        <taxon>eudicotyledons</taxon>
        <taxon>Gunneridae</taxon>
        <taxon>Pentapetalae</taxon>
        <taxon>Saxifragales</taxon>
        <taxon>Altingiaceae</taxon>
        <taxon>Liquidambar</taxon>
    </lineage>
</organism>
<gene>
    <name evidence="2" type="ORF">L1049_023499</name>
</gene>
<sequence length="187" mass="21235">MCHTPSVIFLPFNTFLNGALHWVVKGCKSPDYIHSFHFGSEVFRAIPAPAPLGPRQKEFVNFMHLGELGGCLYVCDCTPSDHVDLWIMKNYGVKESWTKDFVIENLILETSHLDHYEPIITLRSGEILMLFNDNSLVLYSSMTKQFRFLNIFGVRSAFHAIALVPSFISLKQVAKGENLKVLNLKSK</sequence>
<reference evidence="2 3" key="1">
    <citation type="journal article" date="2024" name="Plant J.">
        <title>Genome sequences and population genomics reveal climatic adaptation and genomic divergence between two closely related sweetgum species.</title>
        <authorList>
            <person name="Xu W.Q."/>
            <person name="Ren C.Q."/>
            <person name="Zhang X.Y."/>
            <person name="Comes H.P."/>
            <person name="Liu X.H."/>
            <person name="Li Y.G."/>
            <person name="Kettle C.J."/>
            <person name="Jalonen R."/>
            <person name="Gaisberger H."/>
            <person name="Ma Y.Z."/>
            <person name="Qiu Y.X."/>
        </authorList>
    </citation>
    <scope>NUCLEOTIDE SEQUENCE [LARGE SCALE GENOMIC DNA]</scope>
    <source>
        <strain evidence="2">Hangzhou</strain>
    </source>
</reference>